<dbReference type="EC" id="3.2.1.17" evidence="7"/>
<protein>
    <recommendedName>
        <fullName evidence="7">Lysozyme</fullName>
        <ecNumber evidence="7">3.2.1.17</ecNumber>
    </recommendedName>
</protein>
<keyword evidence="4 7" id="KW-0378">Hydrolase</keyword>
<comment type="similarity">
    <text evidence="7">Belongs to the glycosyl hydrolase 24 family.</text>
</comment>
<sequence length="182" mass="20081">MANDLWDGATVPAAATIVVKRVEGFFAHPYDDNGALPGGTWTIGYGTIRDAAGKPVTPSTPAITEVQAVKLLLRDMKRAAQDVHIRVRTPLLVYEAAALISWTYNLGEGALRTSTMLRKLNAGEKTAVPDEMRRWINQNGKPLVGLLRRRWAEAAIFLGKDPVNACVRAWREIDDLTDWPAF</sequence>
<evidence type="ECO:0000256" key="2">
    <source>
        <dbReference type="ARBA" id="ARBA00022529"/>
    </source>
</evidence>
<keyword evidence="2 7" id="KW-0929">Antimicrobial</keyword>
<evidence type="ECO:0000256" key="4">
    <source>
        <dbReference type="ARBA" id="ARBA00022801"/>
    </source>
</evidence>
<organism evidence="8 9">
    <name type="scientific">Caulobacter rhizosphaerae</name>
    <dbReference type="NCBI Taxonomy" id="2010972"/>
    <lineage>
        <taxon>Bacteria</taxon>
        <taxon>Pseudomonadati</taxon>
        <taxon>Pseudomonadota</taxon>
        <taxon>Alphaproteobacteria</taxon>
        <taxon>Caulobacterales</taxon>
        <taxon>Caulobacteraceae</taxon>
        <taxon>Caulobacter</taxon>
    </lineage>
</organism>
<dbReference type="InterPro" id="IPR023346">
    <property type="entry name" value="Lysozyme-like_dom_sf"/>
</dbReference>
<dbReference type="CDD" id="cd00737">
    <property type="entry name" value="lyz_endolysin_autolysin"/>
    <property type="match status" value="1"/>
</dbReference>
<reference evidence="8 9" key="1">
    <citation type="submission" date="2023-07" db="EMBL/GenBank/DDBJ databases">
        <title>Sorghum-associated microbial communities from plants grown in Nebraska, USA.</title>
        <authorList>
            <person name="Schachtman D."/>
        </authorList>
    </citation>
    <scope>NUCLEOTIDE SEQUENCE [LARGE SCALE GENOMIC DNA]</scope>
    <source>
        <strain evidence="8 9">DS2154</strain>
    </source>
</reference>
<evidence type="ECO:0000256" key="6">
    <source>
        <dbReference type="ARBA" id="ARBA00023295"/>
    </source>
</evidence>
<keyword evidence="3 7" id="KW-0081">Bacteriolytic enzyme</keyword>
<dbReference type="RefSeq" id="WP_056750784.1">
    <property type="nucleotide sequence ID" value="NZ_JAVDRL010000010.1"/>
</dbReference>
<dbReference type="InterPro" id="IPR023347">
    <property type="entry name" value="Lysozyme_dom_sf"/>
</dbReference>
<name>A0ABU1N3P7_9CAUL</name>
<dbReference type="PANTHER" id="PTHR38107:SF3">
    <property type="entry name" value="LYSOZYME RRRD-RELATED"/>
    <property type="match status" value="1"/>
</dbReference>
<evidence type="ECO:0000256" key="1">
    <source>
        <dbReference type="ARBA" id="ARBA00000632"/>
    </source>
</evidence>
<evidence type="ECO:0000256" key="5">
    <source>
        <dbReference type="ARBA" id="ARBA00023200"/>
    </source>
</evidence>
<comment type="catalytic activity">
    <reaction evidence="1 7">
        <text>Hydrolysis of (1-&gt;4)-beta-linkages between N-acetylmuramic acid and N-acetyl-D-glucosamine residues in a peptidoglycan and between N-acetyl-D-glucosamine residues in chitodextrins.</text>
        <dbReference type="EC" id="3.2.1.17"/>
    </reaction>
</comment>
<dbReference type="InterPro" id="IPR033907">
    <property type="entry name" value="Endolysin_autolysin"/>
</dbReference>
<dbReference type="InterPro" id="IPR034690">
    <property type="entry name" value="Endolysin_T4_type"/>
</dbReference>
<evidence type="ECO:0000256" key="7">
    <source>
        <dbReference type="RuleBase" id="RU003788"/>
    </source>
</evidence>
<keyword evidence="5" id="KW-1035">Host cytoplasm</keyword>
<dbReference type="EMBL" id="JAVDRL010000010">
    <property type="protein sequence ID" value="MDR6532710.1"/>
    <property type="molecule type" value="Genomic_DNA"/>
</dbReference>
<dbReference type="HAMAP" id="MF_04110">
    <property type="entry name" value="ENDOLYSIN_T4"/>
    <property type="match status" value="1"/>
</dbReference>
<dbReference type="GO" id="GO:0003796">
    <property type="term" value="F:lysozyme activity"/>
    <property type="evidence" value="ECO:0007669"/>
    <property type="project" value="UniProtKB-EC"/>
</dbReference>
<dbReference type="SUPFAM" id="SSF53955">
    <property type="entry name" value="Lysozyme-like"/>
    <property type="match status" value="1"/>
</dbReference>
<accession>A0ABU1N3P7</accession>
<dbReference type="Pfam" id="PF00959">
    <property type="entry name" value="Phage_lysozyme"/>
    <property type="match status" value="1"/>
</dbReference>
<keyword evidence="6 7" id="KW-0326">Glycosidase</keyword>
<dbReference type="Gene3D" id="1.10.530.40">
    <property type="match status" value="1"/>
</dbReference>
<dbReference type="PANTHER" id="PTHR38107">
    <property type="match status" value="1"/>
</dbReference>
<comment type="caution">
    <text evidence="8">The sequence shown here is derived from an EMBL/GenBank/DDBJ whole genome shotgun (WGS) entry which is preliminary data.</text>
</comment>
<dbReference type="Proteomes" id="UP001262754">
    <property type="component" value="Unassembled WGS sequence"/>
</dbReference>
<dbReference type="InterPro" id="IPR051018">
    <property type="entry name" value="Bacteriophage_GH24"/>
</dbReference>
<proteinExistence type="inferred from homology"/>
<evidence type="ECO:0000256" key="3">
    <source>
        <dbReference type="ARBA" id="ARBA00022638"/>
    </source>
</evidence>
<evidence type="ECO:0000313" key="9">
    <source>
        <dbReference type="Proteomes" id="UP001262754"/>
    </source>
</evidence>
<dbReference type="InterPro" id="IPR002196">
    <property type="entry name" value="Glyco_hydro_24"/>
</dbReference>
<gene>
    <name evidence="8" type="ORF">J2800_003470</name>
</gene>
<evidence type="ECO:0000313" key="8">
    <source>
        <dbReference type="EMBL" id="MDR6532710.1"/>
    </source>
</evidence>
<keyword evidence="9" id="KW-1185">Reference proteome</keyword>